<accession>A0A072UGS3</accession>
<sequence length="61" mass="7050">MNEKWVLLVVDSCCCCFWTVTQLFLRDVNVNRKHRLGKPHGLVDGRRNNNDILNMCAKSTS</sequence>
<gene>
    <name evidence="1" type="ordered locus">MTR_4g008560</name>
</gene>
<dbReference type="Proteomes" id="UP000002051">
    <property type="component" value="Chromosome 4"/>
</dbReference>
<name>A0A072UGS3_MEDTR</name>
<reference evidence="2" key="3">
    <citation type="submission" date="2015-04" db="UniProtKB">
        <authorList>
            <consortium name="EnsemblPlants"/>
        </authorList>
    </citation>
    <scope>IDENTIFICATION</scope>
    <source>
        <strain evidence="2">cv. Jemalong A17</strain>
    </source>
</reference>
<proteinExistence type="predicted"/>
<dbReference type="AlphaFoldDB" id="A0A072UGS3"/>
<dbReference type="HOGENOM" id="CLU_2926070_0_0_1"/>
<keyword evidence="3" id="KW-1185">Reference proteome</keyword>
<reference evidence="1 3" key="2">
    <citation type="journal article" date="2014" name="BMC Genomics">
        <title>An improved genome release (version Mt4.0) for the model legume Medicago truncatula.</title>
        <authorList>
            <person name="Tang H."/>
            <person name="Krishnakumar V."/>
            <person name="Bidwell S."/>
            <person name="Rosen B."/>
            <person name="Chan A."/>
            <person name="Zhou S."/>
            <person name="Gentzbittel L."/>
            <person name="Childs K.L."/>
            <person name="Yandell M."/>
            <person name="Gundlach H."/>
            <person name="Mayer K.F."/>
            <person name="Schwartz D.C."/>
            <person name="Town C.D."/>
        </authorList>
    </citation>
    <scope>GENOME REANNOTATION</scope>
    <source>
        <strain evidence="1">A17</strain>
        <strain evidence="2 3">cv. Jemalong A17</strain>
    </source>
</reference>
<dbReference type="EMBL" id="CM001220">
    <property type="protein sequence ID" value="KEH28641.1"/>
    <property type="molecule type" value="Genomic_DNA"/>
</dbReference>
<reference evidence="1 3" key="1">
    <citation type="journal article" date="2011" name="Nature">
        <title>The Medicago genome provides insight into the evolution of rhizobial symbioses.</title>
        <authorList>
            <person name="Young N.D."/>
            <person name="Debelle F."/>
            <person name="Oldroyd G.E."/>
            <person name="Geurts R."/>
            <person name="Cannon S.B."/>
            <person name="Udvardi M.K."/>
            <person name="Benedito V.A."/>
            <person name="Mayer K.F."/>
            <person name="Gouzy J."/>
            <person name="Schoof H."/>
            <person name="Van de Peer Y."/>
            <person name="Proost S."/>
            <person name="Cook D.R."/>
            <person name="Meyers B.C."/>
            <person name="Spannagl M."/>
            <person name="Cheung F."/>
            <person name="De Mita S."/>
            <person name="Krishnakumar V."/>
            <person name="Gundlach H."/>
            <person name="Zhou S."/>
            <person name="Mudge J."/>
            <person name="Bharti A.K."/>
            <person name="Murray J.D."/>
            <person name="Naoumkina M.A."/>
            <person name="Rosen B."/>
            <person name="Silverstein K.A."/>
            <person name="Tang H."/>
            <person name="Rombauts S."/>
            <person name="Zhao P.X."/>
            <person name="Zhou P."/>
            <person name="Barbe V."/>
            <person name="Bardou P."/>
            <person name="Bechner M."/>
            <person name="Bellec A."/>
            <person name="Berger A."/>
            <person name="Berges H."/>
            <person name="Bidwell S."/>
            <person name="Bisseling T."/>
            <person name="Choisne N."/>
            <person name="Couloux A."/>
            <person name="Denny R."/>
            <person name="Deshpande S."/>
            <person name="Dai X."/>
            <person name="Doyle J.J."/>
            <person name="Dudez A.M."/>
            <person name="Farmer A.D."/>
            <person name="Fouteau S."/>
            <person name="Franken C."/>
            <person name="Gibelin C."/>
            <person name="Gish J."/>
            <person name="Goldstein S."/>
            <person name="Gonzalez A.J."/>
            <person name="Green P.J."/>
            <person name="Hallab A."/>
            <person name="Hartog M."/>
            <person name="Hua A."/>
            <person name="Humphray S.J."/>
            <person name="Jeong D.H."/>
            <person name="Jing Y."/>
            <person name="Jocker A."/>
            <person name="Kenton S.M."/>
            <person name="Kim D.J."/>
            <person name="Klee K."/>
            <person name="Lai H."/>
            <person name="Lang C."/>
            <person name="Lin S."/>
            <person name="Macmil S.L."/>
            <person name="Magdelenat G."/>
            <person name="Matthews L."/>
            <person name="McCorrison J."/>
            <person name="Monaghan E.L."/>
            <person name="Mun J.H."/>
            <person name="Najar F.Z."/>
            <person name="Nicholson C."/>
            <person name="Noirot C."/>
            <person name="O'Bleness M."/>
            <person name="Paule C.R."/>
            <person name="Poulain J."/>
            <person name="Prion F."/>
            <person name="Qin B."/>
            <person name="Qu C."/>
            <person name="Retzel E.F."/>
            <person name="Riddle C."/>
            <person name="Sallet E."/>
            <person name="Samain S."/>
            <person name="Samson N."/>
            <person name="Sanders I."/>
            <person name="Saurat O."/>
            <person name="Scarpelli C."/>
            <person name="Schiex T."/>
            <person name="Segurens B."/>
            <person name="Severin A.J."/>
            <person name="Sherrier D.J."/>
            <person name="Shi R."/>
            <person name="Sims S."/>
            <person name="Singer S.R."/>
            <person name="Sinharoy S."/>
            <person name="Sterck L."/>
            <person name="Viollet A."/>
            <person name="Wang B.B."/>
            <person name="Wang K."/>
            <person name="Wang M."/>
            <person name="Wang X."/>
            <person name="Warfsmann J."/>
            <person name="Weissenbach J."/>
            <person name="White D.D."/>
            <person name="White J.D."/>
            <person name="Wiley G.B."/>
            <person name="Wincker P."/>
            <person name="Xing Y."/>
            <person name="Yang L."/>
            <person name="Yao Z."/>
            <person name="Ying F."/>
            <person name="Zhai J."/>
            <person name="Zhou L."/>
            <person name="Zuber A."/>
            <person name="Denarie J."/>
            <person name="Dixon R.A."/>
            <person name="May G.D."/>
            <person name="Schwartz D.C."/>
            <person name="Rogers J."/>
            <person name="Quetier F."/>
            <person name="Town C.D."/>
            <person name="Roe B.A."/>
        </authorList>
    </citation>
    <scope>NUCLEOTIDE SEQUENCE [LARGE SCALE GENOMIC DNA]</scope>
    <source>
        <strain evidence="1">A17</strain>
        <strain evidence="2 3">cv. Jemalong A17</strain>
    </source>
</reference>
<protein>
    <submittedName>
        <fullName evidence="1 2">Uncharacterized protein</fullName>
    </submittedName>
</protein>
<evidence type="ECO:0000313" key="1">
    <source>
        <dbReference type="EMBL" id="KEH28641.1"/>
    </source>
</evidence>
<evidence type="ECO:0000313" key="2">
    <source>
        <dbReference type="EnsemblPlants" id="KEH28641"/>
    </source>
</evidence>
<dbReference type="EnsemblPlants" id="KEH28641">
    <property type="protein sequence ID" value="KEH28641"/>
    <property type="gene ID" value="MTR_4g008560"/>
</dbReference>
<evidence type="ECO:0000313" key="3">
    <source>
        <dbReference type="Proteomes" id="UP000002051"/>
    </source>
</evidence>
<organism evidence="1 3">
    <name type="scientific">Medicago truncatula</name>
    <name type="common">Barrel medic</name>
    <name type="synonym">Medicago tribuloides</name>
    <dbReference type="NCBI Taxonomy" id="3880"/>
    <lineage>
        <taxon>Eukaryota</taxon>
        <taxon>Viridiplantae</taxon>
        <taxon>Streptophyta</taxon>
        <taxon>Embryophyta</taxon>
        <taxon>Tracheophyta</taxon>
        <taxon>Spermatophyta</taxon>
        <taxon>Magnoliopsida</taxon>
        <taxon>eudicotyledons</taxon>
        <taxon>Gunneridae</taxon>
        <taxon>Pentapetalae</taxon>
        <taxon>rosids</taxon>
        <taxon>fabids</taxon>
        <taxon>Fabales</taxon>
        <taxon>Fabaceae</taxon>
        <taxon>Papilionoideae</taxon>
        <taxon>50 kb inversion clade</taxon>
        <taxon>NPAAA clade</taxon>
        <taxon>Hologalegina</taxon>
        <taxon>IRL clade</taxon>
        <taxon>Trifolieae</taxon>
        <taxon>Medicago</taxon>
    </lineage>
</organism>